<dbReference type="PANTHER" id="PTHR31147:SF1">
    <property type="entry name" value="ACYL TRANSFERASE 4"/>
    <property type="match status" value="1"/>
</dbReference>
<dbReference type="EMBL" id="CACTIH010009325">
    <property type="protein sequence ID" value="CAA3029674.1"/>
    <property type="molecule type" value="Genomic_DNA"/>
</dbReference>
<name>A0A8S0VD68_OLEEU</name>
<accession>A0A8S0VD68</accession>
<reference evidence="4 5" key="1">
    <citation type="submission" date="2019-12" db="EMBL/GenBank/DDBJ databases">
        <authorList>
            <person name="Alioto T."/>
            <person name="Alioto T."/>
            <person name="Gomez Garrido J."/>
        </authorList>
    </citation>
    <scope>NUCLEOTIDE SEQUENCE [LARGE SCALE GENOMIC DNA]</scope>
</reference>
<comment type="similarity">
    <text evidence="1">Belongs to the plant acyltransferase family.</text>
</comment>
<dbReference type="Pfam" id="PF02458">
    <property type="entry name" value="Transferase"/>
    <property type="match status" value="1"/>
</dbReference>
<comment type="caution">
    <text evidence="4">The sequence shown here is derived from an EMBL/GenBank/DDBJ whole genome shotgun (WGS) entry which is preliminary data.</text>
</comment>
<evidence type="ECO:0000256" key="3">
    <source>
        <dbReference type="ARBA" id="ARBA00023315"/>
    </source>
</evidence>
<organism evidence="4 5">
    <name type="scientific">Olea europaea subsp. europaea</name>
    <dbReference type="NCBI Taxonomy" id="158383"/>
    <lineage>
        <taxon>Eukaryota</taxon>
        <taxon>Viridiplantae</taxon>
        <taxon>Streptophyta</taxon>
        <taxon>Embryophyta</taxon>
        <taxon>Tracheophyta</taxon>
        <taxon>Spermatophyta</taxon>
        <taxon>Magnoliopsida</taxon>
        <taxon>eudicotyledons</taxon>
        <taxon>Gunneridae</taxon>
        <taxon>Pentapetalae</taxon>
        <taxon>asterids</taxon>
        <taxon>lamiids</taxon>
        <taxon>Lamiales</taxon>
        <taxon>Oleaceae</taxon>
        <taxon>Oleeae</taxon>
        <taxon>Olea</taxon>
    </lineage>
</organism>
<proteinExistence type="inferred from homology"/>
<protein>
    <submittedName>
        <fullName evidence="4">Omega-hydroxypalmitate O-feruloyl transferase</fullName>
    </submittedName>
</protein>
<evidence type="ECO:0000256" key="2">
    <source>
        <dbReference type="ARBA" id="ARBA00022679"/>
    </source>
</evidence>
<dbReference type="Gene3D" id="3.30.559.10">
    <property type="entry name" value="Chloramphenicol acetyltransferase-like domain"/>
    <property type="match status" value="2"/>
</dbReference>
<dbReference type="Gramene" id="OE9A047027T1">
    <property type="protein sequence ID" value="OE9A047027C1"/>
    <property type="gene ID" value="OE9A047027"/>
</dbReference>
<keyword evidence="5" id="KW-1185">Reference proteome</keyword>
<dbReference type="InterPro" id="IPR023213">
    <property type="entry name" value="CAT-like_dom_sf"/>
</dbReference>
<evidence type="ECO:0000256" key="1">
    <source>
        <dbReference type="ARBA" id="ARBA00009861"/>
    </source>
</evidence>
<sequence length="439" mass="48103">MSNCVHVKEADLITPAEPTPVHNLQLSALDSQLFVRFTVEYLLVYKPCCGLDKFAIIENVKAGLSRVLVPYYPLAGRVRTRADGLGLEVVCRAQGAVFLEAVSDSTVSALEKCPRNCEQWREFLSLYATDVLNGSPPLVVQLTWLSDGGATLAVGFNHCLSDGIGSGEFLNSFADLAAGRRGNGQLKPKPVWSRHLLCPTVFGTAQSNKLSHPEFGSVPDLCGFASRYIQEKLVPTSITFDKRNLNELKKLVALTSEINNDDPCTSFEVLSAHVWRSWARALNLPSNQILKLIFSVNIRKRVKPSLPIGYYGNAFVLGCAQTFVRDLTEGGLGYATELVKRAKERVDDEYVREVVESVSSTLASVDSVGVMILTQWSRLGLDSVDFGMGRPVQVGPVCCDKYCILLPDADQTDAVKVNVAVPTSCVDQYLHYLRSTCTS</sequence>
<dbReference type="InterPro" id="IPR050898">
    <property type="entry name" value="Plant_acyltransferase"/>
</dbReference>
<keyword evidence="3" id="KW-0012">Acyltransferase</keyword>
<dbReference type="GO" id="GO:0016746">
    <property type="term" value="F:acyltransferase activity"/>
    <property type="evidence" value="ECO:0007669"/>
    <property type="project" value="UniProtKB-KW"/>
</dbReference>
<dbReference type="OrthoDB" id="1862401at2759"/>
<dbReference type="AlphaFoldDB" id="A0A8S0VD68"/>
<gene>
    <name evidence="4" type="ORF">OLEA9_A047027</name>
</gene>
<evidence type="ECO:0000313" key="5">
    <source>
        <dbReference type="Proteomes" id="UP000594638"/>
    </source>
</evidence>
<keyword evidence="2 4" id="KW-0808">Transferase</keyword>
<dbReference type="Proteomes" id="UP000594638">
    <property type="component" value="Unassembled WGS sequence"/>
</dbReference>
<evidence type="ECO:0000313" key="4">
    <source>
        <dbReference type="EMBL" id="CAA3029674.1"/>
    </source>
</evidence>
<dbReference type="PANTHER" id="PTHR31147">
    <property type="entry name" value="ACYL TRANSFERASE 4"/>
    <property type="match status" value="1"/>
</dbReference>